<comment type="similarity">
    <text evidence="2">Belongs to the YkuD family.</text>
</comment>
<dbReference type="PANTHER" id="PTHR30582:SF24">
    <property type="entry name" value="L,D-TRANSPEPTIDASE ERFK_SRFK-RELATED"/>
    <property type="match status" value="1"/>
</dbReference>
<dbReference type="InterPro" id="IPR005490">
    <property type="entry name" value="LD_TPept_cat_dom"/>
</dbReference>
<dbReference type="CDD" id="cd16913">
    <property type="entry name" value="YkuD_like"/>
    <property type="match status" value="1"/>
</dbReference>
<dbReference type="GO" id="GO:0016757">
    <property type="term" value="F:glycosyltransferase activity"/>
    <property type="evidence" value="ECO:0007669"/>
    <property type="project" value="UniProtKB-KW"/>
</dbReference>
<dbReference type="InterPro" id="IPR050979">
    <property type="entry name" value="LD-transpeptidase"/>
</dbReference>
<evidence type="ECO:0000256" key="9">
    <source>
        <dbReference type="PROSITE-ProRule" id="PRU01373"/>
    </source>
</evidence>
<dbReference type="PROSITE" id="PS51782">
    <property type="entry name" value="LYSM"/>
    <property type="match status" value="1"/>
</dbReference>
<dbReference type="GO" id="GO:0018104">
    <property type="term" value="P:peptidoglycan-protein cross-linking"/>
    <property type="evidence" value="ECO:0007669"/>
    <property type="project" value="TreeGrafter"/>
</dbReference>
<evidence type="ECO:0000256" key="7">
    <source>
        <dbReference type="ARBA" id="ARBA00022984"/>
    </source>
</evidence>
<evidence type="ECO:0000256" key="5">
    <source>
        <dbReference type="ARBA" id="ARBA00022801"/>
    </source>
</evidence>
<evidence type="ECO:0000259" key="10">
    <source>
        <dbReference type="PROSITE" id="PS51782"/>
    </source>
</evidence>
<dbReference type="GO" id="GO:0071555">
    <property type="term" value="P:cell wall organization"/>
    <property type="evidence" value="ECO:0007669"/>
    <property type="project" value="UniProtKB-UniRule"/>
</dbReference>
<keyword evidence="6 9" id="KW-0133">Cell shape</keyword>
<evidence type="ECO:0000256" key="4">
    <source>
        <dbReference type="ARBA" id="ARBA00022679"/>
    </source>
</evidence>
<evidence type="ECO:0000313" key="12">
    <source>
        <dbReference type="EMBL" id="KRG18745.1"/>
    </source>
</evidence>
<protein>
    <submittedName>
        <fullName evidence="13">L,D-transpeptidase family protein</fullName>
    </submittedName>
    <submittedName>
        <fullName evidence="12">Putative L,D-transpeptidase ErfK/SrfK</fullName>
        <ecNumber evidence="12">2.-.-.-</ecNumber>
    </submittedName>
</protein>
<dbReference type="OrthoDB" id="9787225at2"/>
<evidence type="ECO:0000256" key="8">
    <source>
        <dbReference type="ARBA" id="ARBA00023316"/>
    </source>
</evidence>
<dbReference type="AlphaFoldDB" id="A0A0Q9YGP9"/>
<evidence type="ECO:0000313" key="14">
    <source>
        <dbReference type="Proteomes" id="UP000051494"/>
    </source>
</evidence>
<dbReference type="EMBL" id="LKHV02000001">
    <property type="protein sequence ID" value="MCS5709661.1"/>
    <property type="molecule type" value="Genomic_DNA"/>
</dbReference>
<dbReference type="Gene3D" id="2.40.440.10">
    <property type="entry name" value="L,D-transpeptidase catalytic domain-like"/>
    <property type="match status" value="1"/>
</dbReference>
<evidence type="ECO:0000259" key="11">
    <source>
        <dbReference type="PROSITE" id="PS52029"/>
    </source>
</evidence>
<evidence type="ECO:0000256" key="1">
    <source>
        <dbReference type="ARBA" id="ARBA00004752"/>
    </source>
</evidence>
<proteinExistence type="inferred from homology"/>
<dbReference type="InterPro" id="IPR018392">
    <property type="entry name" value="LysM"/>
</dbReference>
<reference evidence="12" key="1">
    <citation type="submission" date="2015-09" db="EMBL/GenBank/DDBJ databases">
        <title>Draft Genome Sequences of Two Novel Amoeba-resistant Intranuclear Bacteria, Candidatus Berkiella cookevillensis and Candidatus Berkiella aquae.</title>
        <authorList>
            <person name="Mehari Y.T."/>
            <person name="Arivett B.A."/>
            <person name="Farone A.L."/>
            <person name="Gunderson J.H."/>
            <person name="Farone M.B."/>
        </authorList>
    </citation>
    <scope>NUCLEOTIDE SEQUENCE [LARGE SCALE GENOMIC DNA]</scope>
    <source>
        <strain evidence="12">CC99</strain>
    </source>
</reference>
<dbReference type="GO" id="GO:0008360">
    <property type="term" value="P:regulation of cell shape"/>
    <property type="evidence" value="ECO:0007669"/>
    <property type="project" value="UniProtKB-UniRule"/>
</dbReference>
<dbReference type="InterPro" id="IPR036779">
    <property type="entry name" value="LysM_dom_sf"/>
</dbReference>
<dbReference type="UniPathway" id="UPA00219"/>
<reference evidence="13" key="2">
    <citation type="journal article" date="2016" name="Genome Announc.">
        <title>Draft Genome Sequences of Two Novel Amoeba-Resistant Intranuclear Bacteria, 'Candidatus Berkiella cookevillensis' and 'Candidatus Berkiella aquae'.</title>
        <authorList>
            <person name="Mehari Y.T."/>
            <person name="Arivett B.A."/>
            <person name="Farone A.L."/>
            <person name="Gunderson J.H."/>
            <person name="Farone M.B."/>
        </authorList>
    </citation>
    <scope>NUCLEOTIDE SEQUENCE</scope>
    <source>
        <strain evidence="13">CC99</strain>
    </source>
</reference>
<feature type="domain" description="LysM" evidence="10">
    <location>
        <begin position="49"/>
        <end position="93"/>
    </location>
</feature>
<feature type="domain" description="L,D-TPase catalytic" evidence="11">
    <location>
        <begin position="105"/>
        <end position="240"/>
    </location>
</feature>
<dbReference type="EC" id="2.-.-.-" evidence="12"/>
<dbReference type="CDD" id="cd00118">
    <property type="entry name" value="LysM"/>
    <property type="match status" value="1"/>
</dbReference>
<gene>
    <name evidence="12" type="primary">erfK</name>
    <name evidence="13" type="ORF">CC99x_012215</name>
    <name evidence="12" type="ORF">CC99x_01226</name>
</gene>
<dbReference type="PROSITE" id="PS52029">
    <property type="entry name" value="LD_TPASE"/>
    <property type="match status" value="1"/>
</dbReference>
<organism evidence="12">
    <name type="scientific">Candidatus Berkiella cookevillensis</name>
    <dbReference type="NCBI Taxonomy" id="437022"/>
    <lineage>
        <taxon>Bacteria</taxon>
        <taxon>Pseudomonadati</taxon>
        <taxon>Pseudomonadota</taxon>
        <taxon>Gammaproteobacteria</taxon>
        <taxon>Candidatus Berkiellales</taxon>
        <taxon>Candidatus Berkiellaceae</taxon>
        <taxon>Candidatus Berkiella</taxon>
    </lineage>
</organism>
<dbReference type="STRING" id="437022.CC99x_01226"/>
<dbReference type="Pfam" id="PF03734">
    <property type="entry name" value="YkuD"/>
    <property type="match status" value="1"/>
</dbReference>
<dbReference type="RefSeq" id="WP_057624336.1">
    <property type="nucleotide sequence ID" value="NZ_LKHV02000001.1"/>
</dbReference>
<keyword evidence="8 9" id="KW-0961">Cell wall biogenesis/degradation</keyword>
<feature type="active site" description="Nucleophile" evidence="9">
    <location>
        <position position="216"/>
    </location>
</feature>
<dbReference type="GO" id="GO:0071972">
    <property type="term" value="F:peptidoglycan L,D-transpeptidase activity"/>
    <property type="evidence" value="ECO:0007669"/>
    <property type="project" value="TreeGrafter"/>
</dbReference>
<comment type="caution">
    <text evidence="12">The sequence shown here is derived from an EMBL/GenBank/DDBJ whole genome shotgun (WGS) entry which is preliminary data.</text>
</comment>
<comment type="pathway">
    <text evidence="1 9">Cell wall biogenesis; peptidoglycan biosynthesis.</text>
</comment>
<dbReference type="PATRIC" id="fig|1590042.3.peg.1243"/>
<dbReference type="InterPro" id="IPR038063">
    <property type="entry name" value="Transpep_catalytic_dom"/>
</dbReference>
<keyword evidence="14" id="KW-1185">Reference proteome</keyword>
<sequence>MKNILRSAARNRSAVAKLLLWIGAVFVTSNVSALTFPLPSDGNIVGQIQHATVRPGENLSTIGRRFDIGGYEMKEANPGVDYMNPGVGRTLVIPSRFVLPNTSRKGIVINLSEMRLYYYHPDGRQVSTFPVGVGQEGWDTPLGESQIVRKRENPTWVVPDSILENHKRLGKYIAPIMPPGPKNPLGQFAMTTGFKNIVIHGSPYPMGVGVRSSHGCIRMLNENIRELYHMVPVGTKVTIVHEPNKLGYLGNQVFLESHVPISNTMYTGLSSTDTLVQRMANKLGKKITIKHSEAQRLRSQPLGYPALIGNIF</sequence>
<accession>A0A0Q9YGP9</accession>
<dbReference type="GO" id="GO:0005576">
    <property type="term" value="C:extracellular region"/>
    <property type="evidence" value="ECO:0007669"/>
    <property type="project" value="TreeGrafter"/>
</dbReference>
<reference evidence="13" key="3">
    <citation type="submission" date="2021-06" db="EMBL/GenBank/DDBJ databases">
        <title>Genomic Description and Analysis of Intracellular Bacteria, Candidatus Berkiella cookevillensis and Candidatus Berkiella aquae.</title>
        <authorList>
            <person name="Kidane D.T."/>
            <person name="Mehari Y.T."/>
            <person name="Rice F.C."/>
            <person name="Arivett B.A."/>
            <person name="Farone A.L."/>
            <person name="Berk S.G."/>
            <person name="Farone M.B."/>
        </authorList>
    </citation>
    <scope>NUCLEOTIDE SEQUENCE</scope>
    <source>
        <strain evidence="13">CC99</strain>
    </source>
</reference>
<evidence type="ECO:0000256" key="3">
    <source>
        <dbReference type="ARBA" id="ARBA00022676"/>
    </source>
</evidence>
<evidence type="ECO:0000256" key="2">
    <source>
        <dbReference type="ARBA" id="ARBA00005992"/>
    </source>
</evidence>
<name>A0A0Q9YGP9_9GAMM</name>
<dbReference type="EMBL" id="LKHV01000005">
    <property type="protein sequence ID" value="KRG18745.1"/>
    <property type="molecule type" value="Genomic_DNA"/>
</dbReference>
<evidence type="ECO:0000256" key="6">
    <source>
        <dbReference type="ARBA" id="ARBA00022960"/>
    </source>
</evidence>
<dbReference type="Gene3D" id="3.10.350.10">
    <property type="entry name" value="LysM domain"/>
    <property type="match status" value="1"/>
</dbReference>
<dbReference type="Proteomes" id="UP000051494">
    <property type="component" value="Unassembled WGS sequence"/>
</dbReference>
<keyword evidence="5" id="KW-0378">Hydrolase</keyword>
<keyword evidence="3" id="KW-0328">Glycosyltransferase</keyword>
<dbReference type="Pfam" id="PF01476">
    <property type="entry name" value="LysM"/>
    <property type="match status" value="1"/>
</dbReference>
<evidence type="ECO:0000313" key="13">
    <source>
        <dbReference type="EMBL" id="MCS5709661.1"/>
    </source>
</evidence>
<keyword evidence="7 9" id="KW-0573">Peptidoglycan synthesis</keyword>
<keyword evidence="4 12" id="KW-0808">Transferase</keyword>
<dbReference type="SUPFAM" id="SSF141523">
    <property type="entry name" value="L,D-transpeptidase catalytic domain-like"/>
    <property type="match status" value="1"/>
</dbReference>
<feature type="active site" description="Proton donor/acceptor" evidence="9">
    <location>
        <position position="200"/>
    </location>
</feature>
<dbReference type="PANTHER" id="PTHR30582">
    <property type="entry name" value="L,D-TRANSPEPTIDASE"/>
    <property type="match status" value="1"/>
</dbReference>